<dbReference type="Proteomes" id="UP000192980">
    <property type="component" value="Unassembled WGS sequence"/>
</dbReference>
<evidence type="ECO:0008006" key="3">
    <source>
        <dbReference type="Google" id="ProtNLM"/>
    </source>
</evidence>
<dbReference type="AlphaFoldDB" id="A0A1X7J017"/>
<evidence type="ECO:0000313" key="1">
    <source>
        <dbReference type="EMBL" id="SMG20925.1"/>
    </source>
</evidence>
<protein>
    <recommendedName>
        <fullName evidence="3">Lipocalin-like domain-containing protein</fullName>
    </recommendedName>
</protein>
<accession>A0A1X7J017</accession>
<keyword evidence="2" id="KW-1185">Reference proteome</keyword>
<dbReference type="EMBL" id="FXAU01000002">
    <property type="protein sequence ID" value="SMG20925.1"/>
    <property type="molecule type" value="Genomic_DNA"/>
</dbReference>
<proteinExistence type="predicted"/>
<name>A0A1X7J017_9SPHI</name>
<evidence type="ECO:0000313" key="2">
    <source>
        <dbReference type="Proteomes" id="UP000192980"/>
    </source>
</evidence>
<sequence>MLAICALIGTATITTSCSSDDDNNVELQTGNLDAMVGSFKGKITAYQTLPGTTEREFFDATIVVTKVGGDKIKVTAKAGEIYSSITEKTIAAMLLPGSKNIASATGDTNGTFVFNGETKSLNLITNKQAAADITFTFEGNKQ</sequence>
<reference evidence="1 2" key="1">
    <citation type="submission" date="2017-04" db="EMBL/GenBank/DDBJ databases">
        <authorList>
            <person name="Afonso C.L."/>
            <person name="Miller P.J."/>
            <person name="Scott M.A."/>
            <person name="Spackman E."/>
            <person name="Goraichik I."/>
            <person name="Dimitrov K.M."/>
            <person name="Suarez D.L."/>
            <person name="Swayne D.E."/>
        </authorList>
    </citation>
    <scope>NUCLEOTIDE SEQUENCE [LARGE SCALE GENOMIC DNA]</scope>
    <source>
        <strain evidence="1 2">DSM 22418</strain>
    </source>
</reference>
<dbReference type="STRING" id="561061.SAMN05660862_1308"/>
<organism evidence="1 2">
    <name type="scientific">Sphingobacterium psychroaquaticum</name>
    <dbReference type="NCBI Taxonomy" id="561061"/>
    <lineage>
        <taxon>Bacteria</taxon>
        <taxon>Pseudomonadati</taxon>
        <taxon>Bacteroidota</taxon>
        <taxon>Sphingobacteriia</taxon>
        <taxon>Sphingobacteriales</taxon>
        <taxon>Sphingobacteriaceae</taxon>
        <taxon>Sphingobacterium</taxon>
    </lineage>
</organism>
<gene>
    <name evidence="1" type="ORF">SAMN05660862_1308</name>
</gene>